<accession>A0A844GDZ7</accession>
<dbReference type="RefSeq" id="WP_230369371.1">
    <property type="nucleotide sequence ID" value="NZ_WLYX01000001.1"/>
</dbReference>
<dbReference type="GO" id="GO:0044781">
    <property type="term" value="P:bacterial-type flagellum organization"/>
    <property type="evidence" value="ECO:0007669"/>
    <property type="project" value="UniProtKB-KW"/>
</dbReference>
<dbReference type="Pfam" id="PF04316">
    <property type="entry name" value="FlgM"/>
    <property type="match status" value="1"/>
</dbReference>
<evidence type="ECO:0000256" key="1">
    <source>
        <dbReference type="ARBA" id="ARBA00005322"/>
    </source>
</evidence>
<dbReference type="SUPFAM" id="SSF101498">
    <property type="entry name" value="Anti-sigma factor FlgM"/>
    <property type="match status" value="1"/>
</dbReference>
<keyword evidence="10" id="KW-0966">Cell projection</keyword>
<dbReference type="AlphaFoldDB" id="A0A844GDZ7"/>
<keyword evidence="6" id="KW-0804">Transcription</keyword>
<keyword evidence="3" id="KW-0678">Repressor</keyword>
<evidence type="ECO:0000256" key="7">
    <source>
        <dbReference type="ARBA" id="ARBA00024739"/>
    </source>
</evidence>
<feature type="domain" description="Anti-sigma-28 factor FlgM C-terminal" evidence="9">
    <location>
        <begin position="40"/>
        <end position="92"/>
    </location>
</feature>
<comment type="caution">
    <text evidence="10">The sequence shown here is derived from an EMBL/GenBank/DDBJ whole genome shotgun (WGS) entry which is preliminary data.</text>
</comment>
<evidence type="ECO:0000256" key="6">
    <source>
        <dbReference type="ARBA" id="ARBA00023163"/>
    </source>
</evidence>
<keyword evidence="4" id="KW-1005">Bacterial flagellum biogenesis</keyword>
<evidence type="ECO:0000256" key="8">
    <source>
        <dbReference type="ARBA" id="ARBA00030117"/>
    </source>
</evidence>
<evidence type="ECO:0000256" key="2">
    <source>
        <dbReference type="ARBA" id="ARBA00017823"/>
    </source>
</evidence>
<dbReference type="GO" id="GO:0045892">
    <property type="term" value="P:negative regulation of DNA-templated transcription"/>
    <property type="evidence" value="ECO:0007669"/>
    <property type="project" value="InterPro"/>
</dbReference>
<sequence>MKIDNSGNAIGAYTTTSKVAKRDSNANAPASTATAARAESVEINPLASHIGTVETRANATPAFDAAKVEAIKSAIASGSFSVNPEKIAGSLIASARELLAK</sequence>
<organism evidence="10 11">
    <name type="scientific">Paludibacterium denitrificans</name>
    <dbReference type="NCBI Taxonomy" id="2675226"/>
    <lineage>
        <taxon>Bacteria</taxon>
        <taxon>Pseudomonadati</taxon>
        <taxon>Pseudomonadota</taxon>
        <taxon>Betaproteobacteria</taxon>
        <taxon>Neisseriales</taxon>
        <taxon>Chromobacteriaceae</taxon>
        <taxon>Paludibacterium</taxon>
    </lineage>
</organism>
<evidence type="ECO:0000259" key="9">
    <source>
        <dbReference type="Pfam" id="PF04316"/>
    </source>
</evidence>
<evidence type="ECO:0000313" key="10">
    <source>
        <dbReference type="EMBL" id="MTD32795.1"/>
    </source>
</evidence>
<evidence type="ECO:0000256" key="5">
    <source>
        <dbReference type="ARBA" id="ARBA00023015"/>
    </source>
</evidence>
<evidence type="ECO:0000256" key="3">
    <source>
        <dbReference type="ARBA" id="ARBA00022491"/>
    </source>
</evidence>
<protein>
    <recommendedName>
        <fullName evidence="2">Negative regulator of flagellin synthesis</fullName>
    </recommendedName>
    <alternativeName>
        <fullName evidence="8">Anti-sigma-28 factor</fullName>
    </alternativeName>
</protein>
<proteinExistence type="inferred from homology"/>
<dbReference type="NCBIfam" id="TIGR03824">
    <property type="entry name" value="FlgM_jcvi"/>
    <property type="match status" value="1"/>
</dbReference>
<keyword evidence="11" id="KW-1185">Reference proteome</keyword>
<dbReference type="InterPro" id="IPR035890">
    <property type="entry name" value="Anti-sigma-28_factor_FlgM_sf"/>
</dbReference>
<dbReference type="InterPro" id="IPR007412">
    <property type="entry name" value="FlgM"/>
</dbReference>
<name>A0A844GDZ7_9NEIS</name>
<keyword evidence="10" id="KW-0969">Cilium</keyword>
<reference evidence="10 11" key="1">
    <citation type="submission" date="2019-11" db="EMBL/GenBank/DDBJ databases">
        <title>Draft genome sequence of Paludibacterium sp. dN18-1.</title>
        <authorList>
            <person name="Im W.-T."/>
        </authorList>
    </citation>
    <scope>NUCLEOTIDE SEQUENCE [LARGE SCALE GENOMIC DNA]</scope>
    <source>
        <strain evidence="11">dN 18-1</strain>
    </source>
</reference>
<comment type="function">
    <text evidence="7">Responsible for the coupling of flagellin expression to flagellar assembly by preventing expression of the flagellin genes when a component of the middle class of proteins is defective. It negatively regulates flagellar genes by inhibiting the activity of FliA by directly binding to FliA.</text>
</comment>
<gene>
    <name evidence="10" type="primary">flgM</name>
    <name evidence="10" type="ORF">GKE73_04535</name>
</gene>
<evidence type="ECO:0000313" key="11">
    <source>
        <dbReference type="Proteomes" id="UP000446658"/>
    </source>
</evidence>
<dbReference type="EMBL" id="WLYX01000001">
    <property type="protein sequence ID" value="MTD32795.1"/>
    <property type="molecule type" value="Genomic_DNA"/>
</dbReference>
<dbReference type="Proteomes" id="UP000446658">
    <property type="component" value="Unassembled WGS sequence"/>
</dbReference>
<comment type="similarity">
    <text evidence="1">Belongs to the FlgM family.</text>
</comment>
<evidence type="ECO:0000256" key="4">
    <source>
        <dbReference type="ARBA" id="ARBA00022795"/>
    </source>
</evidence>
<keyword evidence="10" id="KW-0282">Flagellum</keyword>
<dbReference type="InterPro" id="IPR031316">
    <property type="entry name" value="FlgM_C"/>
</dbReference>
<keyword evidence="5" id="KW-0805">Transcription regulation</keyword>